<sequence>MPSASANAQATAPASSSLNSQEMPSPLENLSLQETLRVMDVAREMRDRRETAEEMFRRDDLRASLREKLLRTARLSGDTVTEAEIDAAIRQYMDTLHVFQEPAPGMSRFMAHCWVWRNRIMAGAAAAATVVGAYWFLFA</sequence>
<keyword evidence="2" id="KW-0472">Membrane</keyword>
<organism evidence="3 4">
    <name type="scientific">Rubripirellula tenax</name>
    <dbReference type="NCBI Taxonomy" id="2528015"/>
    <lineage>
        <taxon>Bacteria</taxon>
        <taxon>Pseudomonadati</taxon>
        <taxon>Planctomycetota</taxon>
        <taxon>Planctomycetia</taxon>
        <taxon>Pirellulales</taxon>
        <taxon>Pirellulaceae</taxon>
        <taxon>Rubripirellula</taxon>
    </lineage>
</organism>
<comment type="caution">
    <text evidence="3">The sequence shown here is derived from an EMBL/GenBank/DDBJ whole genome shotgun (WGS) entry which is preliminary data.</text>
</comment>
<proteinExistence type="predicted"/>
<evidence type="ECO:0000313" key="3">
    <source>
        <dbReference type="EMBL" id="TWU58832.1"/>
    </source>
</evidence>
<dbReference type="RefSeq" id="WP_146456008.1">
    <property type="nucleotide sequence ID" value="NZ_SJPW01000002.1"/>
</dbReference>
<gene>
    <name evidence="3" type="ORF">Poly51_16120</name>
</gene>
<evidence type="ECO:0000256" key="2">
    <source>
        <dbReference type="SAM" id="Phobius"/>
    </source>
</evidence>
<keyword evidence="4" id="KW-1185">Reference proteome</keyword>
<name>A0A5C6FDL2_9BACT</name>
<feature type="compositionally biased region" description="Low complexity" evidence="1">
    <location>
        <begin position="1"/>
        <end position="17"/>
    </location>
</feature>
<evidence type="ECO:0000256" key="1">
    <source>
        <dbReference type="SAM" id="MobiDB-lite"/>
    </source>
</evidence>
<accession>A0A5C6FDL2</accession>
<dbReference type="EMBL" id="SJPW01000002">
    <property type="protein sequence ID" value="TWU58832.1"/>
    <property type="molecule type" value="Genomic_DNA"/>
</dbReference>
<dbReference type="Proteomes" id="UP000318288">
    <property type="component" value="Unassembled WGS sequence"/>
</dbReference>
<evidence type="ECO:0000313" key="4">
    <source>
        <dbReference type="Proteomes" id="UP000318288"/>
    </source>
</evidence>
<dbReference type="AlphaFoldDB" id="A0A5C6FDL2"/>
<protein>
    <submittedName>
        <fullName evidence="3">Uncharacterized protein</fullName>
    </submittedName>
</protein>
<reference evidence="3 4" key="1">
    <citation type="submission" date="2019-02" db="EMBL/GenBank/DDBJ databases">
        <title>Deep-cultivation of Planctomycetes and their phenomic and genomic characterization uncovers novel biology.</title>
        <authorList>
            <person name="Wiegand S."/>
            <person name="Jogler M."/>
            <person name="Boedeker C."/>
            <person name="Pinto D."/>
            <person name="Vollmers J."/>
            <person name="Rivas-Marin E."/>
            <person name="Kohn T."/>
            <person name="Peeters S.H."/>
            <person name="Heuer A."/>
            <person name="Rast P."/>
            <person name="Oberbeckmann S."/>
            <person name="Bunk B."/>
            <person name="Jeske O."/>
            <person name="Meyerdierks A."/>
            <person name="Storesund J.E."/>
            <person name="Kallscheuer N."/>
            <person name="Luecker S."/>
            <person name="Lage O.M."/>
            <person name="Pohl T."/>
            <person name="Merkel B.J."/>
            <person name="Hornburger P."/>
            <person name="Mueller R.-W."/>
            <person name="Bruemmer F."/>
            <person name="Labrenz M."/>
            <person name="Spormann A.M."/>
            <person name="Op Den Camp H."/>
            <person name="Overmann J."/>
            <person name="Amann R."/>
            <person name="Jetten M.S.M."/>
            <person name="Mascher T."/>
            <person name="Medema M.H."/>
            <person name="Devos D.P."/>
            <person name="Kaster A.-K."/>
            <person name="Ovreas L."/>
            <person name="Rohde M."/>
            <person name="Galperin M.Y."/>
            <person name="Jogler C."/>
        </authorList>
    </citation>
    <scope>NUCLEOTIDE SEQUENCE [LARGE SCALE GENOMIC DNA]</scope>
    <source>
        <strain evidence="3 4">Poly51</strain>
    </source>
</reference>
<keyword evidence="2" id="KW-1133">Transmembrane helix</keyword>
<feature type="transmembrane region" description="Helical" evidence="2">
    <location>
        <begin position="120"/>
        <end position="138"/>
    </location>
</feature>
<feature type="region of interest" description="Disordered" evidence="1">
    <location>
        <begin position="1"/>
        <end position="32"/>
    </location>
</feature>
<dbReference type="OrthoDB" id="288939at2"/>
<feature type="compositionally biased region" description="Polar residues" evidence="1">
    <location>
        <begin position="18"/>
        <end position="32"/>
    </location>
</feature>
<dbReference type="InterPro" id="IPR045964">
    <property type="entry name" value="DUF6384"/>
</dbReference>
<keyword evidence="2" id="KW-0812">Transmembrane</keyword>
<dbReference type="Pfam" id="PF19911">
    <property type="entry name" value="DUF6384"/>
    <property type="match status" value="1"/>
</dbReference>